<dbReference type="AlphaFoldDB" id="A0A975GPR8"/>
<keyword evidence="3" id="KW-1185">Reference proteome</keyword>
<evidence type="ECO:0000313" key="2">
    <source>
        <dbReference type="EMBL" id="QTA89114.1"/>
    </source>
</evidence>
<keyword evidence="1" id="KW-0732">Signal</keyword>
<organism evidence="2 3">
    <name type="scientific">Desulfonema magnum</name>
    <dbReference type="NCBI Taxonomy" id="45655"/>
    <lineage>
        <taxon>Bacteria</taxon>
        <taxon>Pseudomonadati</taxon>
        <taxon>Thermodesulfobacteriota</taxon>
        <taxon>Desulfobacteria</taxon>
        <taxon>Desulfobacterales</taxon>
        <taxon>Desulfococcaceae</taxon>
        <taxon>Desulfonema</taxon>
    </lineage>
</organism>
<name>A0A975GPR8_9BACT</name>
<feature type="signal peptide" evidence="1">
    <location>
        <begin position="1"/>
        <end position="31"/>
    </location>
</feature>
<reference evidence="2" key="1">
    <citation type="journal article" date="2021" name="Microb. Physiol.">
        <title>Proteogenomic Insights into the Physiology of Marine, Sulfate-Reducing, Filamentous Desulfonema limicola and Desulfonema magnum.</title>
        <authorList>
            <person name="Schnaars V."/>
            <person name="Wohlbrand L."/>
            <person name="Scheve S."/>
            <person name="Hinrichs C."/>
            <person name="Reinhardt R."/>
            <person name="Rabus R."/>
        </authorList>
    </citation>
    <scope>NUCLEOTIDE SEQUENCE</scope>
    <source>
        <strain evidence="2">4be13</strain>
    </source>
</reference>
<dbReference type="Proteomes" id="UP000663722">
    <property type="component" value="Chromosome"/>
</dbReference>
<accession>A0A975GPR8</accession>
<protein>
    <recommendedName>
        <fullName evidence="4">Alginate export domain-containing protein</fullName>
    </recommendedName>
</protein>
<evidence type="ECO:0000313" key="3">
    <source>
        <dbReference type="Proteomes" id="UP000663722"/>
    </source>
</evidence>
<evidence type="ECO:0008006" key="4">
    <source>
        <dbReference type="Google" id="ProtNLM"/>
    </source>
</evidence>
<evidence type="ECO:0000256" key="1">
    <source>
        <dbReference type="SAM" id="SignalP"/>
    </source>
</evidence>
<dbReference type="RefSeq" id="WP_207677889.1">
    <property type="nucleotide sequence ID" value="NZ_CP061800.1"/>
</dbReference>
<dbReference type="EMBL" id="CP061800">
    <property type="protein sequence ID" value="QTA89114.1"/>
    <property type="molecule type" value="Genomic_DNA"/>
</dbReference>
<gene>
    <name evidence="2" type="ORF">dnm_051620</name>
</gene>
<feature type="chain" id="PRO_5037861743" description="Alginate export domain-containing protein" evidence="1">
    <location>
        <begin position="32"/>
        <end position="433"/>
    </location>
</feature>
<proteinExistence type="predicted"/>
<sequence length="433" mass="49890">MQCDKKNSKFWKILNLSFLLALSFLTQPGQAEEENPDALWDQFSRPEIHGFCEMRAGCRIQNDPYEKDISVMEARLQAEVFTCNDWADFKYKGDVWGDGVTEKGHYDIREAWIFSRPTDFLDVKIGRQILTWGTGDLVFLNDLFPKDWQSFFIGRDAEYLKAPSDAAKFGFFTDLVNIDMVYTPQFDSDRYITGEYVSYWNGTEQTRAGQDAMVTSDRPDRWFQDDEIAVRVYKNIRNYELALYGYRGFWKRPGGETSSGLAIFPKLNVYGASARGQVGAGIGNIELAWYQSADDESGSDSLVDNSEMRYLAGYTQDIGKDLNATLQYYIEQLLNYDNYEENLAGGAARDRYRHVITLQLTKLLMNQNLELGLSGYYSPSDEDAYLRPHIHYKYSDKIALETGGNIFFGDEPYTFFAQFRNNTNLYLAVRYSF</sequence>
<dbReference type="KEGG" id="dmm:dnm_051620"/>